<sequence>MSAATISSHPPSALATVSPPIAISSLTHDQPDCEEGSCGKSFRLQSFLQFKFQQASAFGVWFLSYRFKKKLLKLSCLCSLEGPKSWSSQLSLGAVIYKNGGDFEIIGS</sequence>
<dbReference type="Proteomes" id="UP001604277">
    <property type="component" value="Unassembled WGS sequence"/>
</dbReference>
<evidence type="ECO:0000313" key="1">
    <source>
        <dbReference type="EMBL" id="KAL2559710.1"/>
    </source>
</evidence>
<dbReference type="EMBL" id="JBFOLJ010000001">
    <property type="protein sequence ID" value="KAL2559710.1"/>
    <property type="molecule type" value="Genomic_DNA"/>
</dbReference>
<name>A0ABD1XCK2_9LAMI</name>
<proteinExistence type="predicted"/>
<accession>A0ABD1XCK2</accession>
<keyword evidence="2" id="KW-1185">Reference proteome</keyword>
<protein>
    <submittedName>
        <fullName evidence="1">Uncharacterized protein</fullName>
    </submittedName>
</protein>
<dbReference type="AlphaFoldDB" id="A0ABD1XCK2"/>
<reference evidence="2" key="1">
    <citation type="submission" date="2024-07" db="EMBL/GenBank/DDBJ databases">
        <title>Two chromosome-level genome assemblies of Korean endemic species Abeliophyllum distichum and Forsythia ovata (Oleaceae).</title>
        <authorList>
            <person name="Jang H."/>
        </authorList>
    </citation>
    <scope>NUCLEOTIDE SEQUENCE [LARGE SCALE GENOMIC DNA]</scope>
</reference>
<organism evidence="1 2">
    <name type="scientific">Forsythia ovata</name>
    <dbReference type="NCBI Taxonomy" id="205694"/>
    <lineage>
        <taxon>Eukaryota</taxon>
        <taxon>Viridiplantae</taxon>
        <taxon>Streptophyta</taxon>
        <taxon>Embryophyta</taxon>
        <taxon>Tracheophyta</taxon>
        <taxon>Spermatophyta</taxon>
        <taxon>Magnoliopsida</taxon>
        <taxon>eudicotyledons</taxon>
        <taxon>Gunneridae</taxon>
        <taxon>Pentapetalae</taxon>
        <taxon>asterids</taxon>
        <taxon>lamiids</taxon>
        <taxon>Lamiales</taxon>
        <taxon>Oleaceae</taxon>
        <taxon>Forsythieae</taxon>
        <taxon>Forsythia</taxon>
    </lineage>
</organism>
<comment type="caution">
    <text evidence="1">The sequence shown here is derived from an EMBL/GenBank/DDBJ whole genome shotgun (WGS) entry which is preliminary data.</text>
</comment>
<evidence type="ECO:0000313" key="2">
    <source>
        <dbReference type="Proteomes" id="UP001604277"/>
    </source>
</evidence>
<gene>
    <name evidence="1" type="ORF">Fot_04449</name>
</gene>